<dbReference type="Gene3D" id="2.60.120.10">
    <property type="entry name" value="Jelly Rolls"/>
    <property type="match status" value="1"/>
</dbReference>
<dbReference type="RefSeq" id="WP_345150748.1">
    <property type="nucleotide sequence ID" value="NZ_BAABEO010000012.1"/>
</dbReference>
<protein>
    <recommendedName>
        <fullName evidence="3">Cupin domain-containing protein</fullName>
    </recommendedName>
</protein>
<dbReference type="SUPFAM" id="SSF51182">
    <property type="entry name" value="RmlC-like cupins"/>
    <property type="match status" value="1"/>
</dbReference>
<evidence type="ECO:0008006" key="3">
    <source>
        <dbReference type="Google" id="ProtNLM"/>
    </source>
</evidence>
<keyword evidence="2" id="KW-1185">Reference proteome</keyword>
<dbReference type="InterPro" id="IPR014710">
    <property type="entry name" value="RmlC-like_jellyroll"/>
</dbReference>
<gene>
    <name evidence="1" type="ORF">GCM10023081_21930</name>
</gene>
<comment type="caution">
    <text evidence="1">The sequence shown here is derived from an EMBL/GenBank/DDBJ whole genome shotgun (WGS) entry which is preliminary data.</text>
</comment>
<reference evidence="2" key="1">
    <citation type="journal article" date="2019" name="Int. J. Syst. Evol. Microbiol.">
        <title>The Global Catalogue of Microorganisms (GCM) 10K type strain sequencing project: providing services to taxonomists for standard genome sequencing and annotation.</title>
        <authorList>
            <consortium name="The Broad Institute Genomics Platform"/>
            <consortium name="The Broad Institute Genome Sequencing Center for Infectious Disease"/>
            <person name="Wu L."/>
            <person name="Ma J."/>
        </authorList>
    </citation>
    <scope>NUCLEOTIDE SEQUENCE [LARGE SCALE GENOMIC DNA]</scope>
    <source>
        <strain evidence="2">JCM 30742</strain>
    </source>
</reference>
<dbReference type="Proteomes" id="UP001500752">
    <property type="component" value="Unassembled WGS sequence"/>
</dbReference>
<name>A0ABP7C8P7_9MICC</name>
<organism evidence="1 2">
    <name type="scientific">Arthrobacter ginkgonis</name>
    <dbReference type="NCBI Taxonomy" id="1630594"/>
    <lineage>
        <taxon>Bacteria</taxon>
        <taxon>Bacillati</taxon>
        <taxon>Actinomycetota</taxon>
        <taxon>Actinomycetes</taxon>
        <taxon>Micrococcales</taxon>
        <taxon>Micrococcaceae</taxon>
        <taxon>Arthrobacter</taxon>
    </lineage>
</organism>
<evidence type="ECO:0000313" key="1">
    <source>
        <dbReference type="EMBL" id="GAA3683712.1"/>
    </source>
</evidence>
<accession>A0ABP7C8P7</accession>
<proteinExistence type="predicted"/>
<dbReference type="PANTHER" id="PTHR37694">
    <property type="entry name" value="SLR8022 PROTEIN"/>
    <property type="match status" value="1"/>
</dbReference>
<dbReference type="PANTHER" id="PTHR37694:SF1">
    <property type="entry name" value="SLR8022 PROTEIN"/>
    <property type="match status" value="1"/>
</dbReference>
<sequence length="109" mass="11681">MHVTQAQLEELAAEHLEKAKTAPHNRSAHAVLHDGRLRHTLVALDAGGEIDDHFKPEAATMQVMQGAVTVTWDGGETTIEHGGLYVLPGPTHKVSSAEPSVFLLTTIAD</sequence>
<dbReference type="InterPro" id="IPR011051">
    <property type="entry name" value="RmlC_Cupin_sf"/>
</dbReference>
<dbReference type="EMBL" id="BAABEO010000012">
    <property type="protein sequence ID" value="GAA3683712.1"/>
    <property type="molecule type" value="Genomic_DNA"/>
</dbReference>
<evidence type="ECO:0000313" key="2">
    <source>
        <dbReference type="Proteomes" id="UP001500752"/>
    </source>
</evidence>